<dbReference type="EMBL" id="RAWG01000072">
    <property type="protein sequence ID" value="RKH43089.1"/>
    <property type="molecule type" value="Genomic_DNA"/>
</dbReference>
<dbReference type="OrthoDB" id="6636929at2"/>
<dbReference type="Proteomes" id="UP000273405">
    <property type="component" value="Unassembled WGS sequence"/>
</dbReference>
<evidence type="ECO:0000313" key="2">
    <source>
        <dbReference type="Proteomes" id="UP000273405"/>
    </source>
</evidence>
<evidence type="ECO:0008006" key="3">
    <source>
        <dbReference type="Google" id="ProtNLM"/>
    </source>
</evidence>
<organism evidence="1 2">
    <name type="scientific">Corallococcus sicarius</name>
    <dbReference type="NCBI Taxonomy" id="2316726"/>
    <lineage>
        <taxon>Bacteria</taxon>
        <taxon>Pseudomonadati</taxon>
        <taxon>Myxococcota</taxon>
        <taxon>Myxococcia</taxon>
        <taxon>Myxococcales</taxon>
        <taxon>Cystobacterineae</taxon>
        <taxon>Myxococcaceae</taxon>
        <taxon>Corallococcus</taxon>
    </lineage>
</organism>
<comment type="caution">
    <text evidence="1">The sequence shown here is derived from an EMBL/GenBank/DDBJ whole genome shotgun (WGS) entry which is preliminary data.</text>
</comment>
<sequence length="313" mass="34608">MKRTLTAEVHTRVDAAEALAGRKAKAWGVAPDHTLWWLADGGREGDEVLHHAEDWDTWERFALPRGAPDFDFVQPLPGDEVLLVNARCSFRSEKEHERNAWVCSREGTLLRAMTLGDGIADVQTTADGQVWVSYFDEGVIGNRGWGRGDAASTPIGADGLVRFDALGQRQESGVSMALGLEEIIVDCYALNVASEQETWFYSYTDFPLVRLRPGRPSTVWASPVRGAHAIVVSDTHVLFGGGYEDRCELQLFSLYDKGHQRLGPVARVVLTDETGRPWQPTRLEGRGAWLHGAEGTRHFRVDLMALIARAAAT</sequence>
<proteinExistence type="predicted"/>
<keyword evidence="2" id="KW-1185">Reference proteome</keyword>
<dbReference type="AlphaFoldDB" id="A0A3A8NHR4"/>
<accession>A0A3A8NHR4</accession>
<evidence type="ECO:0000313" key="1">
    <source>
        <dbReference type="EMBL" id="RKH43089.1"/>
    </source>
</evidence>
<name>A0A3A8NHR4_9BACT</name>
<dbReference type="RefSeq" id="WP_120625784.1">
    <property type="nucleotide sequence ID" value="NZ_RAWG01000072.1"/>
</dbReference>
<protein>
    <recommendedName>
        <fullName evidence="3">Exo-alpha-sialidase</fullName>
    </recommendedName>
</protein>
<gene>
    <name evidence="1" type="ORF">D7X12_14030</name>
</gene>
<reference evidence="2" key="1">
    <citation type="submission" date="2018-09" db="EMBL/GenBank/DDBJ databases">
        <authorList>
            <person name="Livingstone P.G."/>
            <person name="Whitworth D.E."/>
        </authorList>
    </citation>
    <scope>NUCLEOTIDE SEQUENCE [LARGE SCALE GENOMIC DNA]</scope>
    <source>
        <strain evidence="2">CA040B</strain>
    </source>
</reference>